<sequence>MVISALVRGVNWMRRMQTTFFCTAGSLLRFGGFQEVFGLVWVFSRNCSVLVGGFMNEGVKDLRFRI</sequence>
<evidence type="ECO:0000313" key="1">
    <source>
        <dbReference type="EMBL" id="ONI17117.1"/>
    </source>
</evidence>
<evidence type="ECO:0000313" key="2">
    <source>
        <dbReference type="Proteomes" id="UP000006882"/>
    </source>
</evidence>
<proteinExistence type="predicted"/>
<dbReference type="Gramene" id="ONI17117">
    <property type="protein sequence ID" value="ONI17117"/>
    <property type="gene ID" value="PRUPE_3G138700"/>
</dbReference>
<keyword evidence="2" id="KW-1185">Reference proteome</keyword>
<accession>A0A251PZW4</accession>
<name>A0A251PZW4_PRUPE</name>
<dbReference type="Proteomes" id="UP000006882">
    <property type="component" value="Chromosome G3"/>
</dbReference>
<gene>
    <name evidence="1" type="ORF">PRUPE_3G138700</name>
</gene>
<dbReference type="AlphaFoldDB" id="A0A251PZW4"/>
<protein>
    <submittedName>
        <fullName evidence="1">Uncharacterized protein</fullName>
    </submittedName>
</protein>
<organism evidence="1 2">
    <name type="scientific">Prunus persica</name>
    <name type="common">Peach</name>
    <name type="synonym">Amygdalus persica</name>
    <dbReference type="NCBI Taxonomy" id="3760"/>
    <lineage>
        <taxon>Eukaryota</taxon>
        <taxon>Viridiplantae</taxon>
        <taxon>Streptophyta</taxon>
        <taxon>Embryophyta</taxon>
        <taxon>Tracheophyta</taxon>
        <taxon>Spermatophyta</taxon>
        <taxon>Magnoliopsida</taxon>
        <taxon>eudicotyledons</taxon>
        <taxon>Gunneridae</taxon>
        <taxon>Pentapetalae</taxon>
        <taxon>rosids</taxon>
        <taxon>fabids</taxon>
        <taxon>Rosales</taxon>
        <taxon>Rosaceae</taxon>
        <taxon>Amygdaloideae</taxon>
        <taxon>Amygdaleae</taxon>
        <taxon>Prunus</taxon>
    </lineage>
</organism>
<reference evidence="1 2" key="1">
    <citation type="journal article" date="2013" name="Nat. Genet.">
        <title>The high-quality draft genome of peach (Prunus persica) identifies unique patterns of genetic diversity, domestication and genome evolution.</title>
        <authorList>
            <consortium name="International Peach Genome Initiative"/>
            <person name="Verde I."/>
            <person name="Abbott A.G."/>
            <person name="Scalabrin S."/>
            <person name="Jung S."/>
            <person name="Shu S."/>
            <person name="Marroni F."/>
            <person name="Zhebentyayeva T."/>
            <person name="Dettori M.T."/>
            <person name="Grimwood J."/>
            <person name="Cattonaro F."/>
            <person name="Zuccolo A."/>
            <person name="Rossini L."/>
            <person name="Jenkins J."/>
            <person name="Vendramin E."/>
            <person name="Meisel L.A."/>
            <person name="Decroocq V."/>
            <person name="Sosinski B."/>
            <person name="Prochnik S."/>
            <person name="Mitros T."/>
            <person name="Policriti A."/>
            <person name="Cipriani G."/>
            <person name="Dondini L."/>
            <person name="Ficklin S."/>
            <person name="Goodstein D.M."/>
            <person name="Xuan P."/>
            <person name="Del Fabbro C."/>
            <person name="Aramini V."/>
            <person name="Copetti D."/>
            <person name="Gonzalez S."/>
            <person name="Horner D.S."/>
            <person name="Falchi R."/>
            <person name="Lucas S."/>
            <person name="Mica E."/>
            <person name="Maldonado J."/>
            <person name="Lazzari B."/>
            <person name="Bielenberg D."/>
            <person name="Pirona R."/>
            <person name="Miculan M."/>
            <person name="Barakat A."/>
            <person name="Testolin R."/>
            <person name="Stella A."/>
            <person name="Tartarini S."/>
            <person name="Tonutti P."/>
            <person name="Arus P."/>
            <person name="Orellana A."/>
            <person name="Wells C."/>
            <person name="Main D."/>
            <person name="Vizzotto G."/>
            <person name="Silva H."/>
            <person name="Salamini F."/>
            <person name="Schmutz J."/>
            <person name="Morgante M."/>
            <person name="Rokhsar D.S."/>
        </authorList>
    </citation>
    <scope>NUCLEOTIDE SEQUENCE [LARGE SCALE GENOMIC DNA]</scope>
    <source>
        <strain evidence="2">cv. Nemared</strain>
    </source>
</reference>
<dbReference type="EMBL" id="CM007653">
    <property type="protein sequence ID" value="ONI17117.1"/>
    <property type="molecule type" value="Genomic_DNA"/>
</dbReference>